<dbReference type="OrthoDB" id="306304at2759"/>
<feature type="domain" description="SB" evidence="10">
    <location>
        <begin position="329"/>
        <end position="397"/>
    </location>
</feature>
<feature type="region of interest" description="Disordered" evidence="9">
    <location>
        <begin position="210"/>
        <end position="229"/>
    </location>
</feature>
<name>A0A7I8KPS1_SPIIN</name>
<reference evidence="12" key="1">
    <citation type="submission" date="2020-02" db="EMBL/GenBank/DDBJ databases">
        <authorList>
            <person name="Scholz U."/>
            <person name="Mascher M."/>
            <person name="Fiebig A."/>
        </authorList>
    </citation>
    <scope>NUCLEOTIDE SEQUENCE</scope>
</reference>
<evidence type="ECO:0000259" key="10">
    <source>
        <dbReference type="PROSITE" id="PS51312"/>
    </source>
</evidence>
<dbReference type="InterPro" id="IPR037202">
    <property type="entry name" value="ESCRT_assembly_dom"/>
</dbReference>
<evidence type="ECO:0000256" key="2">
    <source>
        <dbReference type="ARBA" id="ARBA00009594"/>
    </source>
</evidence>
<evidence type="ECO:0000256" key="3">
    <source>
        <dbReference type="ARBA" id="ARBA00022448"/>
    </source>
</evidence>
<dbReference type="CDD" id="cd11685">
    <property type="entry name" value="UEV_TSG101-like"/>
    <property type="match status" value="1"/>
</dbReference>
<dbReference type="Pfam" id="PF05743">
    <property type="entry name" value="UEV"/>
    <property type="match status" value="1"/>
</dbReference>
<dbReference type="GO" id="GO:0015031">
    <property type="term" value="P:protein transport"/>
    <property type="evidence" value="ECO:0007669"/>
    <property type="project" value="UniProtKB-UniRule"/>
</dbReference>
<evidence type="ECO:0000256" key="4">
    <source>
        <dbReference type="ARBA" id="ARBA00022753"/>
    </source>
</evidence>
<evidence type="ECO:0000313" key="12">
    <source>
        <dbReference type="EMBL" id="CAA7398945.1"/>
    </source>
</evidence>
<evidence type="ECO:0000256" key="1">
    <source>
        <dbReference type="ARBA" id="ARBA00004177"/>
    </source>
</evidence>
<dbReference type="InterPro" id="IPR016135">
    <property type="entry name" value="UBQ-conjugating_enzyme/RWD"/>
</dbReference>
<evidence type="ECO:0000256" key="5">
    <source>
        <dbReference type="ARBA" id="ARBA00022927"/>
    </source>
</evidence>
<evidence type="ECO:0000259" key="11">
    <source>
        <dbReference type="PROSITE" id="PS51322"/>
    </source>
</evidence>
<keyword evidence="3 7" id="KW-0813">Transport</keyword>
<evidence type="ECO:0000256" key="9">
    <source>
        <dbReference type="SAM" id="MobiDB-lite"/>
    </source>
</evidence>
<dbReference type="Gene3D" id="3.10.110.10">
    <property type="entry name" value="Ubiquitin Conjugating Enzyme"/>
    <property type="match status" value="1"/>
</dbReference>
<dbReference type="EMBL" id="LR746270">
    <property type="protein sequence ID" value="CAA7398945.1"/>
    <property type="molecule type" value="Genomic_DNA"/>
</dbReference>
<keyword evidence="4" id="KW-0967">Endosome</keyword>
<dbReference type="PROSITE" id="PS51322">
    <property type="entry name" value="UEV"/>
    <property type="match status" value="1"/>
</dbReference>
<dbReference type="AlphaFoldDB" id="A0A7I8KPS1"/>
<dbReference type="PANTHER" id="PTHR23306:SF3">
    <property type="entry name" value="TUMOR SUPPRESSOR PROTEIN 101"/>
    <property type="match status" value="1"/>
</dbReference>
<evidence type="ECO:0000256" key="6">
    <source>
        <dbReference type="ARBA" id="ARBA00023054"/>
    </source>
</evidence>
<proteinExistence type="inferred from homology"/>
<dbReference type="PANTHER" id="PTHR23306">
    <property type="entry name" value="TUMOR SUSCEPTIBILITY GENE 101 PROTEIN-RELATED"/>
    <property type="match status" value="1"/>
</dbReference>
<dbReference type="SUPFAM" id="SSF54495">
    <property type="entry name" value="UBC-like"/>
    <property type="match status" value="1"/>
</dbReference>
<dbReference type="GO" id="GO:0043130">
    <property type="term" value="F:ubiquitin binding"/>
    <property type="evidence" value="ECO:0007669"/>
    <property type="project" value="TreeGrafter"/>
</dbReference>
<keyword evidence="6 8" id="KW-0175">Coiled coil</keyword>
<keyword evidence="13" id="KW-1185">Reference proteome</keyword>
<evidence type="ECO:0000313" key="13">
    <source>
        <dbReference type="Proteomes" id="UP000663760"/>
    </source>
</evidence>
<dbReference type="InterPro" id="IPR052070">
    <property type="entry name" value="ESCRT-I_UEV_domain"/>
</dbReference>
<evidence type="ECO:0000256" key="8">
    <source>
        <dbReference type="SAM" id="Coils"/>
    </source>
</evidence>
<gene>
    <name evidence="12" type="ORF">SI8410_07009615</name>
</gene>
<comment type="subcellular location">
    <subcellularLocation>
        <location evidence="1">Endosome</location>
    </subcellularLocation>
</comment>
<dbReference type="GO" id="GO:0008333">
    <property type="term" value="P:endosome to lysosome transport"/>
    <property type="evidence" value="ECO:0007669"/>
    <property type="project" value="TreeGrafter"/>
</dbReference>
<evidence type="ECO:0000256" key="7">
    <source>
        <dbReference type="PROSITE-ProRule" id="PRU00644"/>
    </source>
</evidence>
<dbReference type="InterPro" id="IPR017916">
    <property type="entry name" value="SB_dom"/>
</dbReference>
<comment type="similarity">
    <text evidence="2">Belongs to the ubiquitin-conjugating enzyme family. UEV subfamily.</text>
</comment>
<dbReference type="Proteomes" id="UP000663760">
    <property type="component" value="Chromosome 7"/>
</dbReference>
<organism evidence="12 13">
    <name type="scientific">Spirodela intermedia</name>
    <name type="common">Intermediate duckweed</name>
    <dbReference type="NCBI Taxonomy" id="51605"/>
    <lineage>
        <taxon>Eukaryota</taxon>
        <taxon>Viridiplantae</taxon>
        <taxon>Streptophyta</taxon>
        <taxon>Embryophyta</taxon>
        <taxon>Tracheophyta</taxon>
        <taxon>Spermatophyta</taxon>
        <taxon>Magnoliopsida</taxon>
        <taxon>Liliopsida</taxon>
        <taxon>Araceae</taxon>
        <taxon>Lemnoideae</taxon>
        <taxon>Spirodela</taxon>
    </lineage>
</organism>
<dbReference type="Gene3D" id="6.10.140.820">
    <property type="match status" value="1"/>
</dbReference>
<protein>
    <submittedName>
        <fullName evidence="12">Uncharacterized protein</fullName>
    </submittedName>
</protein>
<keyword evidence="5 7" id="KW-0653">Protein transport</keyword>
<sequence>MALPPPPASCGQYWSQFLSSALSARGPNALPYQEDAKWLIRHHLVSLAEAFPSLPPKSSLFTHNDGRSAQLLQAEGTIPIRYAGVVYNIPAAIWLLENYPRCPPSVFLLPTSDMVVKRNHTYVDQSGHVSVPYLCNWIFPSSNLVDLVRTLSHLFSQEPPLFTREKANPNPSPIPNSPRPPPPSSSTSSPSPSPSPSPSRIYSQAAPYGAAGGRLHQSPQRRPAEDPAEVYRRNAVNRILEVVHADMVALRKTREVETEELMSTQGVLRRREDELRRGLRDMQGEKEGLEQQLQVMLMNADVLEQWLRENEGKKKGHDVDAEELFEPCDPFSKQLIECTAVDLAAEDAIYSLDTAVREGAIPLDLYLKNIRVLSREQFFHRATSKRVRAAQVEAQVSGMAATAPQYSAT</sequence>
<accession>A0A7I8KPS1</accession>
<dbReference type="PROSITE" id="PS51312">
    <property type="entry name" value="SB"/>
    <property type="match status" value="1"/>
</dbReference>
<feature type="compositionally biased region" description="Pro residues" evidence="9">
    <location>
        <begin position="170"/>
        <end position="184"/>
    </location>
</feature>
<feature type="region of interest" description="Disordered" evidence="9">
    <location>
        <begin position="162"/>
        <end position="204"/>
    </location>
</feature>
<dbReference type="Pfam" id="PF09454">
    <property type="entry name" value="Vps23_core"/>
    <property type="match status" value="1"/>
</dbReference>
<feature type="coiled-coil region" evidence="8">
    <location>
        <begin position="272"/>
        <end position="299"/>
    </location>
</feature>
<feature type="domain" description="UEV" evidence="11">
    <location>
        <begin position="21"/>
        <end position="165"/>
    </location>
</feature>
<dbReference type="GO" id="GO:0000813">
    <property type="term" value="C:ESCRT I complex"/>
    <property type="evidence" value="ECO:0007669"/>
    <property type="project" value="TreeGrafter"/>
</dbReference>
<dbReference type="InterPro" id="IPR008883">
    <property type="entry name" value="UEV_N"/>
</dbReference>
<dbReference type="SUPFAM" id="SSF140111">
    <property type="entry name" value="Endosomal sorting complex assembly domain"/>
    <property type="match status" value="1"/>
</dbReference>